<keyword evidence="7 9" id="KW-1133">Transmembrane helix</keyword>
<name>A0A497EZ77_9CREN</name>
<dbReference type="InterPro" id="IPR050901">
    <property type="entry name" value="BP-dep_ABC_trans_perm"/>
</dbReference>
<dbReference type="GO" id="GO:0055085">
    <property type="term" value="P:transmembrane transport"/>
    <property type="evidence" value="ECO:0007669"/>
    <property type="project" value="InterPro"/>
</dbReference>
<keyword evidence="5" id="KW-0762">Sugar transport</keyword>
<keyword evidence="4" id="KW-1003">Cell membrane</keyword>
<evidence type="ECO:0000256" key="7">
    <source>
        <dbReference type="ARBA" id="ARBA00022989"/>
    </source>
</evidence>
<proteinExistence type="inferred from homology"/>
<evidence type="ECO:0000313" key="12">
    <source>
        <dbReference type="Proteomes" id="UP000269499"/>
    </source>
</evidence>
<dbReference type="GO" id="GO:0005886">
    <property type="term" value="C:plasma membrane"/>
    <property type="evidence" value="ECO:0007669"/>
    <property type="project" value="UniProtKB-SubCell"/>
</dbReference>
<evidence type="ECO:0000256" key="2">
    <source>
        <dbReference type="ARBA" id="ARBA00009047"/>
    </source>
</evidence>
<comment type="caution">
    <text evidence="11">The sequence shown here is derived from an EMBL/GenBank/DDBJ whole genome shotgun (WGS) entry which is preliminary data.</text>
</comment>
<dbReference type="PANTHER" id="PTHR32243">
    <property type="entry name" value="MALTOSE TRANSPORT SYSTEM PERMEASE-RELATED"/>
    <property type="match status" value="1"/>
</dbReference>
<feature type="transmembrane region" description="Helical" evidence="9">
    <location>
        <begin position="80"/>
        <end position="107"/>
    </location>
</feature>
<feature type="transmembrane region" description="Helical" evidence="9">
    <location>
        <begin position="208"/>
        <end position="232"/>
    </location>
</feature>
<dbReference type="Pfam" id="PF00528">
    <property type="entry name" value="BPD_transp_1"/>
    <property type="match status" value="1"/>
</dbReference>
<dbReference type="Gene3D" id="1.10.3720.10">
    <property type="entry name" value="MetI-like"/>
    <property type="match status" value="1"/>
</dbReference>
<feature type="transmembrane region" description="Helical" evidence="9">
    <location>
        <begin position="12"/>
        <end position="35"/>
    </location>
</feature>
<feature type="transmembrane region" description="Helical" evidence="9">
    <location>
        <begin position="151"/>
        <end position="170"/>
    </location>
</feature>
<sequence>MGSRRNLSKKSAILDFIPYLVLTIVVVFLLFPVYWMVITSFKRPIDTTTPTLIPFVDFQPTLRTWTDIVFGFNFYQSVRALLNSVITATVSATLCVLIGGAAGYGLSRFRFEKWKNRDIASFVLAQRMMPPAVALVPLFIMMNYLRLIDTLIAIILIHTAFNLPFAVWILKDFFDEIPVEIEEAAMVDGCTRTDAFLKIALPLAAPGLVVSWIFCLAFSWNDLMVVLAMAYNKAVTLPWMIATGHSMRALEWWTISAYGTLAIVPPMILAALIQKYIVRGLTFGAVKG</sequence>
<accession>A0A497EZ77</accession>
<keyword evidence="6 9" id="KW-0812">Transmembrane</keyword>
<protein>
    <submittedName>
        <fullName evidence="11">Carbohydrate ABC transporter permease</fullName>
    </submittedName>
</protein>
<keyword evidence="8 9" id="KW-0472">Membrane</keyword>
<dbReference type="AlphaFoldDB" id="A0A497EZ77"/>
<evidence type="ECO:0000256" key="6">
    <source>
        <dbReference type="ARBA" id="ARBA00022692"/>
    </source>
</evidence>
<evidence type="ECO:0000313" key="11">
    <source>
        <dbReference type="EMBL" id="RLE52515.1"/>
    </source>
</evidence>
<reference evidence="11 12" key="1">
    <citation type="submission" date="2018-06" db="EMBL/GenBank/DDBJ databases">
        <title>Extensive metabolic versatility and redundancy in microbially diverse, dynamic hydrothermal sediments.</title>
        <authorList>
            <person name="Dombrowski N."/>
            <person name="Teske A."/>
            <person name="Baker B.J."/>
        </authorList>
    </citation>
    <scope>NUCLEOTIDE SEQUENCE [LARGE SCALE GENOMIC DNA]</scope>
    <source>
        <strain evidence="11">B20_G2</strain>
    </source>
</reference>
<dbReference type="PANTHER" id="PTHR32243:SF50">
    <property type="entry name" value="MALTOSE_MALTODEXTRIN TRANSPORT SYSTEM PERMEASE PROTEIN MALG"/>
    <property type="match status" value="1"/>
</dbReference>
<dbReference type="SUPFAM" id="SSF161098">
    <property type="entry name" value="MetI-like"/>
    <property type="match status" value="1"/>
</dbReference>
<feature type="transmembrane region" description="Helical" evidence="9">
    <location>
        <begin position="252"/>
        <end position="273"/>
    </location>
</feature>
<dbReference type="CDD" id="cd06261">
    <property type="entry name" value="TM_PBP2"/>
    <property type="match status" value="1"/>
</dbReference>
<dbReference type="InterPro" id="IPR000515">
    <property type="entry name" value="MetI-like"/>
</dbReference>
<evidence type="ECO:0000256" key="9">
    <source>
        <dbReference type="RuleBase" id="RU363032"/>
    </source>
</evidence>
<feature type="domain" description="ABC transmembrane type-1" evidence="10">
    <location>
        <begin position="81"/>
        <end position="273"/>
    </location>
</feature>
<organism evidence="11 12">
    <name type="scientific">Thermoproteota archaeon</name>
    <dbReference type="NCBI Taxonomy" id="2056631"/>
    <lineage>
        <taxon>Archaea</taxon>
        <taxon>Thermoproteota</taxon>
    </lineage>
</organism>
<evidence type="ECO:0000256" key="3">
    <source>
        <dbReference type="ARBA" id="ARBA00022448"/>
    </source>
</evidence>
<evidence type="ECO:0000256" key="1">
    <source>
        <dbReference type="ARBA" id="ARBA00004651"/>
    </source>
</evidence>
<dbReference type="Proteomes" id="UP000269499">
    <property type="component" value="Unassembled WGS sequence"/>
</dbReference>
<dbReference type="EMBL" id="QMRA01000113">
    <property type="protein sequence ID" value="RLE52515.1"/>
    <property type="molecule type" value="Genomic_DNA"/>
</dbReference>
<dbReference type="PROSITE" id="PS50928">
    <property type="entry name" value="ABC_TM1"/>
    <property type="match status" value="1"/>
</dbReference>
<gene>
    <name evidence="11" type="ORF">DRJ26_04635</name>
</gene>
<keyword evidence="3 9" id="KW-0813">Transport</keyword>
<feature type="transmembrane region" description="Helical" evidence="9">
    <location>
        <begin position="128"/>
        <end position="145"/>
    </location>
</feature>
<evidence type="ECO:0000256" key="5">
    <source>
        <dbReference type="ARBA" id="ARBA00022597"/>
    </source>
</evidence>
<evidence type="ECO:0000256" key="8">
    <source>
        <dbReference type="ARBA" id="ARBA00023136"/>
    </source>
</evidence>
<comment type="similarity">
    <text evidence="2">Belongs to the binding-protein-dependent transport system permease family. MalFG subfamily.</text>
</comment>
<dbReference type="InterPro" id="IPR035906">
    <property type="entry name" value="MetI-like_sf"/>
</dbReference>
<comment type="subcellular location">
    <subcellularLocation>
        <location evidence="1 9">Cell membrane</location>
        <topology evidence="1 9">Multi-pass membrane protein</topology>
    </subcellularLocation>
</comment>
<evidence type="ECO:0000259" key="10">
    <source>
        <dbReference type="PROSITE" id="PS50928"/>
    </source>
</evidence>
<evidence type="ECO:0000256" key="4">
    <source>
        <dbReference type="ARBA" id="ARBA00022475"/>
    </source>
</evidence>